<reference evidence="8" key="2">
    <citation type="submission" date="2016-10" db="EMBL/GenBank/DDBJ databases">
        <authorList>
            <person name="de Groot N.N."/>
        </authorList>
    </citation>
    <scope>NUCLEOTIDE SEQUENCE [LARGE SCALE GENOMIC DNA]</scope>
    <source>
        <strain evidence="8">DSM 17908</strain>
    </source>
</reference>
<protein>
    <submittedName>
        <fullName evidence="7 8">Peptidase</fullName>
    </submittedName>
</protein>
<dbReference type="NCBIfam" id="NF007848">
    <property type="entry name" value="PRK10557.1"/>
    <property type="match status" value="1"/>
</dbReference>
<name>A0A1I3RH34_9GAMM</name>
<evidence type="ECO:0000313" key="9">
    <source>
        <dbReference type="Proteomes" id="UP000198919"/>
    </source>
</evidence>
<evidence type="ECO:0000256" key="6">
    <source>
        <dbReference type="SAM" id="Phobius"/>
    </source>
</evidence>
<keyword evidence="2" id="KW-0488">Methylation</keyword>
<dbReference type="RefSeq" id="WP_092510835.1">
    <property type="nucleotide sequence ID" value="NZ_CAWNQB010000078.1"/>
</dbReference>
<keyword evidence="4 6" id="KW-1133">Transmembrane helix</keyword>
<dbReference type="PANTHER" id="PTHR39583">
    <property type="entry name" value="TYPE II SECRETION SYSTEM PROTEIN J-RELATED"/>
    <property type="match status" value="1"/>
</dbReference>
<dbReference type="EMBL" id="NITY01000008">
    <property type="protein sequence ID" value="PHM39894.1"/>
    <property type="molecule type" value="Genomic_DNA"/>
</dbReference>
<dbReference type="GO" id="GO:0015628">
    <property type="term" value="P:protein secretion by the type II secretion system"/>
    <property type="evidence" value="ECO:0007669"/>
    <property type="project" value="TreeGrafter"/>
</dbReference>
<dbReference type="STRING" id="351675.SAMN05421680_109132"/>
<dbReference type="PROSITE" id="PS00409">
    <property type="entry name" value="PROKAR_NTER_METHYL"/>
    <property type="match status" value="1"/>
</dbReference>
<dbReference type="InterPro" id="IPR012902">
    <property type="entry name" value="N_methyl_site"/>
</dbReference>
<accession>A0A1I3RH34</accession>
<keyword evidence="10" id="KW-1185">Reference proteome</keyword>
<dbReference type="PANTHER" id="PTHR39583:SF3">
    <property type="entry name" value="PREPILIN PEPTIDASE-DEPENDENT PROTEIN B"/>
    <property type="match status" value="1"/>
</dbReference>
<reference evidence="9" key="1">
    <citation type="submission" date="2016-10" db="EMBL/GenBank/DDBJ databases">
        <authorList>
            <person name="Varghese N."/>
            <person name="Submissions S."/>
        </authorList>
    </citation>
    <scope>NUCLEOTIDE SEQUENCE [LARGE SCALE GENOMIC DNA]</scope>
    <source>
        <strain evidence="9">DSM 17908</strain>
    </source>
</reference>
<evidence type="ECO:0000256" key="3">
    <source>
        <dbReference type="ARBA" id="ARBA00022692"/>
    </source>
</evidence>
<evidence type="ECO:0000256" key="2">
    <source>
        <dbReference type="ARBA" id="ARBA00022481"/>
    </source>
</evidence>
<evidence type="ECO:0000256" key="1">
    <source>
        <dbReference type="ARBA" id="ARBA00004167"/>
    </source>
</evidence>
<proteinExistence type="predicted"/>
<keyword evidence="3 6" id="KW-0812">Transmembrane</keyword>
<evidence type="ECO:0000313" key="10">
    <source>
        <dbReference type="Proteomes" id="UP000224607"/>
    </source>
</evidence>
<gene>
    <name evidence="8" type="ORF">SAMN05421680_109132</name>
    <name evidence="7" type="ORF">Xmau_02497</name>
</gene>
<dbReference type="AlphaFoldDB" id="A0A1I3RH34"/>
<evidence type="ECO:0000313" key="7">
    <source>
        <dbReference type="EMBL" id="PHM39894.1"/>
    </source>
</evidence>
<evidence type="ECO:0000256" key="4">
    <source>
        <dbReference type="ARBA" id="ARBA00022989"/>
    </source>
</evidence>
<dbReference type="Pfam" id="PF07963">
    <property type="entry name" value="N_methyl"/>
    <property type="match status" value="1"/>
</dbReference>
<dbReference type="EMBL" id="FORG01000009">
    <property type="protein sequence ID" value="SFJ45585.1"/>
    <property type="molecule type" value="Genomic_DNA"/>
</dbReference>
<dbReference type="Proteomes" id="UP000224607">
    <property type="component" value="Unassembled WGS sequence"/>
</dbReference>
<sequence length="203" mass="23706">MRPAGFCFRKKQAGYSLLEIIIAMLISSVIFIAMTKTYPVLSNQVLDLYRKYRLNYLVNRTVHLMEKDIRRAGYCQNIKLCEGAPLIIKNKNTEPDNSCIIVAFDLNLNDRWEKPEHIESEFFGYRLNKRALEWKRGAAHCQENGWERLFDPNEIVVDAFRLEKALAKGGEVFITLSIVTHWVKSPSVVHRHRTAIRLRNIRE</sequence>
<dbReference type="Proteomes" id="UP000198919">
    <property type="component" value="Unassembled WGS sequence"/>
</dbReference>
<dbReference type="PIRSF" id="PIRSF004525">
    <property type="entry name" value="Pilin_peptidase-dep_B_prd"/>
    <property type="match status" value="1"/>
</dbReference>
<organism evidence="8 9">
    <name type="scientific">Xenorhabdus mauleonii</name>
    <dbReference type="NCBI Taxonomy" id="351675"/>
    <lineage>
        <taxon>Bacteria</taxon>
        <taxon>Pseudomonadati</taxon>
        <taxon>Pseudomonadota</taxon>
        <taxon>Gammaproteobacteria</taxon>
        <taxon>Enterobacterales</taxon>
        <taxon>Morganellaceae</taxon>
        <taxon>Xenorhabdus</taxon>
    </lineage>
</organism>
<comment type="subcellular location">
    <subcellularLocation>
        <location evidence="1">Membrane</location>
        <topology evidence="1">Single-pass membrane protein</topology>
    </subcellularLocation>
</comment>
<feature type="transmembrane region" description="Helical" evidence="6">
    <location>
        <begin position="12"/>
        <end position="34"/>
    </location>
</feature>
<dbReference type="InterPro" id="IPR016419">
    <property type="entry name" value="Prepilin_Pept-dep_B_prd"/>
</dbReference>
<dbReference type="InterPro" id="IPR051621">
    <property type="entry name" value="T2SS_protein_J"/>
</dbReference>
<reference evidence="7 10" key="3">
    <citation type="journal article" date="2017" name="Nat. Microbiol.">
        <title>Natural product diversity associated with the nematode symbionts Photorhabdus and Xenorhabdus.</title>
        <authorList>
            <person name="Tobias N.J."/>
            <person name="Wolff H."/>
            <person name="Djahanschiri B."/>
            <person name="Grundmann F."/>
            <person name="Kronenwerth M."/>
            <person name="Shi Y.M."/>
            <person name="Simonyi S."/>
            <person name="Grun P."/>
            <person name="Shapiro-Ilan D."/>
            <person name="Pidot S.J."/>
            <person name="Stinear T.P."/>
            <person name="Ebersberger I."/>
            <person name="Bode H.B."/>
        </authorList>
    </citation>
    <scope>NUCLEOTIDE SEQUENCE [LARGE SCALE GENOMIC DNA]</scope>
    <source>
        <strain evidence="7 10">DSM 17908</strain>
    </source>
</reference>
<dbReference type="NCBIfam" id="TIGR02532">
    <property type="entry name" value="IV_pilin_GFxxxE"/>
    <property type="match status" value="1"/>
</dbReference>
<evidence type="ECO:0000313" key="8">
    <source>
        <dbReference type="EMBL" id="SFJ45585.1"/>
    </source>
</evidence>
<keyword evidence="5 6" id="KW-0472">Membrane</keyword>
<evidence type="ECO:0000256" key="5">
    <source>
        <dbReference type="ARBA" id="ARBA00023136"/>
    </source>
</evidence>
<dbReference type="OrthoDB" id="7059546at2"/>
<dbReference type="GO" id="GO:0016020">
    <property type="term" value="C:membrane"/>
    <property type="evidence" value="ECO:0007669"/>
    <property type="project" value="UniProtKB-SubCell"/>
</dbReference>